<evidence type="ECO:0000256" key="3">
    <source>
        <dbReference type="ARBA" id="ARBA00020203"/>
    </source>
</evidence>
<reference evidence="16" key="1">
    <citation type="submission" date="2018-01" db="EMBL/GenBank/DDBJ databases">
        <authorList>
            <person name="Alioto T."/>
            <person name="Alioto T."/>
        </authorList>
    </citation>
    <scope>NUCLEOTIDE SEQUENCE [LARGE SCALE GENOMIC DNA]</scope>
</reference>
<dbReference type="Proteomes" id="UP000268350">
    <property type="component" value="Unassembled WGS sequence"/>
</dbReference>
<evidence type="ECO:0000256" key="10">
    <source>
        <dbReference type="ARBA" id="ARBA00023015"/>
    </source>
</evidence>
<dbReference type="GO" id="GO:0005730">
    <property type="term" value="C:nucleolus"/>
    <property type="evidence" value="ECO:0007669"/>
    <property type="project" value="UniProtKB-SubCell"/>
</dbReference>
<evidence type="ECO:0000256" key="4">
    <source>
        <dbReference type="ARBA" id="ARBA00022491"/>
    </source>
</evidence>
<dbReference type="GO" id="GO:0006364">
    <property type="term" value="P:rRNA processing"/>
    <property type="evidence" value="ECO:0007669"/>
    <property type="project" value="UniProtKB-UniRule"/>
</dbReference>
<evidence type="ECO:0000256" key="9">
    <source>
        <dbReference type="ARBA" id="ARBA00022853"/>
    </source>
</evidence>
<evidence type="ECO:0000256" key="5">
    <source>
        <dbReference type="ARBA" id="ARBA00022552"/>
    </source>
</evidence>
<evidence type="ECO:0000256" key="8">
    <source>
        <dbReference type="ARBA" id="ARBA00022691"/>
    </source>
</evidence>
<dbReference type="FunFam" id="1.10.10.2150:FF:000001">
    <property type="entry name" value="Ribosomal RNA-processing protein 8"/>
    <property type="match status" value="1"/>
</dbReference>
<name>A0A3B0JJA4_DROGU</name>
<dbReference type="Gene3D" id="3.40.50.150">
    <property type="entry name" value="Vaccinia Virus protein VP39"/>
    <property type="match status" value="1"/>
</dbReference>
<dbReference type="STRING" id="7266.A0A3B0JJA4"/>
<dbReference type="PANTHER" id="PTHR12787:SF0">
    <property type="entry name" value="RIBOSOMAL RNA-PROCESSING PROTEIN 8"/>
    <property type="match status" value="1"/>
</dbReference>
<dbReference type="InterPro" id="IPR029063">
    <property type="entry name" value="SAM-dependent_MTases_sf"/>
</dbReference>
<keyword evidence="8 13" id="KW-0949">S-adenosyl-L-methionine</keyword>
<organism evidence="15 16">
    <name type="scientific">Drosophila guanche</name>
    <name type="common">Fruit fly</name>
    <dbReference type="NCBI Taxonomy" id="7266"/>
    <lineage>
        <taxon>Eukaryota</taxon>
        <taxon>Metazoa</taxon>
        <taxon>Ecdysozoa</taxon>
        <taxon>Arthropoda</taxon>
        <taxon>Hexapoda</taxon>
        <taxon>Insecta</taxon>
        <taxon>Pterygota</taxon>
        <taxon>Neoptera</taxon>
        <taxon>Endopterygota</taxon>
        <taxon>Diptera</taxon>
        <taxon>Brachycera</taxon>
        <taxon>Muscomorpha</taxon>
        <taxon>Ephydroidea</taxon>
        <taxon>Drosophilidae</taxon>
        <taxon>Drosophila</taxon>
        <taxon>Sophophora</taxon>
    </lineage>
</organism>
<evidence type="ECO:0000256" key="13">
    <source>
        <dbReference type="RuleBase" id="RU365074"/>
    </source>
</evidence>
<evidence type="ECO:0000256" key="1">
    <source>
        <dbReference type="ARBA" id="ARBA00004604"/>
    </source>
</evidence>
<feature type="compositionally biased region" description="Basic residues" evidence="14">
    <location>
        <begin position="75"/>
        <end position="90"/>
    </location>
</feature>
<dbReference type="EC" id="2.1.1.-" evidence="13"/>
<evidence type="ECO:0000256" key="11">
    <source>
        <dbReference type="ARBA" id="ARBA00023163"/>
    </source>
</evidence>
<sequence length="401" mass="45022">MWRPTERVMIFFSSLRLPHSNALALFFLGRSHSHVFVTFVYKFLSKMPFEVPPWEDGAEIIEFMPMSSAGSRAGATKKSKKKKPKKKRPKATPAAGTDTVTANGRFQYRPGVGPLAPPADSSSDDEADDEIRAMHKVRSGRVEKQRPSVQTTKGGKKQLVLKPELAQAALEAMEVTPTTADAPTLANKLQTELLGGRFRFINEQLYTMNSHKAEAMFRSDASAFDAYHAGYRQQVEKWPANPLNRIIKTVKRLPKTTIIGDFGCGDGKLAQSLPNKVYSMDLVASRGDIIACNITNTPLEPQCLDVAVYCLSLMGTNLNDFFLEANRVLKLHGNVYIAEIQSRFEDARAFVRNVSACGFDLVKKDVAVNYFYFFHFKKMRHVDKAVKLKPFSLKPCLYRKR</sequence>
<dbReference type="Gene3D" id="1.10.10.2150">
    <property type="entry name" value="Ribosomal RNA-processing protein 8, N-terminal domain"/>
    <property type="match status" value="1"/>
</dbReference>
<dbReference type="GO" id="GO:0008168">
    <property type="term" value="F:methyltransferase activity"/>
    <property type="evidence" value="ECO:0007669"/>
    <property type="project" value="UniProtKB-KW"/>
</dbReference>
<dbReference type="InterPro" id="IPR007823">
    <property type="entry name" value="RRP8"/>
</dbReference>
<dbReference type="GO" id="GO:0032259">
    <property type="term" value="P:methylation"/>
    <property type="evidence" value="ECO:0007669"/>
    <property type="project" value="UniProtKB-KW"/>
</dbReference>
<evidence type="ECO:0000313" key="15">
    <source>
        <dbReference type="EMBL" id="SPP72681.1"/>
    </source>
</evidence>
<dbReference type="InterPro" id="IPR042036">
    <property type="entry name" value="RRP8_N"/>
</dbReference>
<keyword evidence="16" id="KW-1185">Reference proteome</keyword>
<accession>A0A3B0JJA4</accession>
<dbReference type="PANTHER" id="PTHR12787">
    <property type="entry name" value="RIBOSOMAL RNA-PROCESSING PROTEIN 8"/>
    <property type="match status" value="1"/>
</dbReference>
<dbReference type="FunFam" id="3.40.50.150:FF:000068">
    <property type="entry name" value="Ribosomal RNA-processing protein 8"/>
    <property type="match status" value="1"/>
</dbReference>
<dbReference type="OrthoDB" id="10258825at2759"/>
<dbReference type="GO" id="GO:0033553">
    <property type="term" value="C:rDNA heterochromatin"/>
    <property type="evidence" value="ECO:0007669"/>
    <property type="project" value="TreeGrafter"/>
</dbReference>
<comment type="function">
    <text evidence="13">Probable methyltransferase required to silence rDNA.</text>
</comment>
<dbReference type="GO" id="GO:0046015">
    <property type="term" value="P:regulation of transcription by glucose"/>
    <property type="evidence" value="ECO:0007669"/>
    <property type="project" value="TreeGrafter"/>
</dbReference>
<dbReference type="GO" id="GO:0005677">
    <property type="term" value="C:chromatin silencing complex"/>
    <property type="evidence" value="ECO:0007669"/>
    <property type="project" value="TreeGrafter"/>
</dbReference>
<protein>
    <recommendedName>
        <fullName evidence="3 13">Ribosomal RNA-processing protein 8</fullName>
        <ecNumber evidence="13">2.1.1.-</ecNumber>
    </recommendedName>
</protein>
<keyword evidence="4" id="KW-0678">Repressor</keyword>
<dbReference type="Pfam" id="PF05148">
    <property type="entry name" value="Methyltransf_8"/>
    <property type="match status" value="1"/>
</dbReference>
<evidence type="ECO:0000256" key="7">
    <source>
        <dbReference type="ARBA" id="ARBA00022679"/>
    </source>
</evidence>
<comment type="subcellular location">
    <subcellularLocation>
        <location evidence="1 13">Nucleus</location>
        <location evidence="1 13">Nucleolus</location>
    </subcellularLocation>
</comment>
<gene>
    <name evidence="15" type="ORF">DGUA_6G000040</name>
</gene>
<keyword evidence="9" id="KW-0156">Chromatin regulator</keyword>
<dbReference type="AlphaFoldDB" id="A0A3B0JJA4"/>
<dbReference type="OMA" id="KWPTNPL"/>
<keyword evidence="7 13" id="KW-0808">Transferase</keyword>
<keyword evidence="10" id="KW-0805">Transcription regulation</keyword>
<evidence type="ECO:0000256" key="14">
    <source>
        <dbReference type="SAM" id="MobiDB-lite"/>
    </source>
</evidence>
<keyword evidence="11" id="KW-0804">Transcription</keyword>
<dbReference type="EMBL" id="OUUW01000001">
    <property type="protein sequence ID" value="SPP72681.1"/>
    <property type="molecule type" value="Genomic_DNA"/>
</dbReference>
<comment type="similarity">
    <text evidence="2 13">Belongs to the methyltransferase superfamily. RRP8 family.</text>
</comment>
<proteinExistence type="inferred from homology"/>
<evidence type="ECO:0000256" key="12">
    <source>
        <dbReference type="ARBA" id="ARBA00023242"/>
    </source>
</evidence>
<feature type="region of interest" description="Disordered" evidence="14">
    <location>
        <begin position="69"/>
        <end position="128"/>
    </location>
</feature>
<keyword evidence="5 13" id="KW-0698">rRNA processing</keyword>
<dbReference type="GO" id="GO:0000183">
    <property type="term" value="P:rDNA heterochromatin formation"/>
    <property type="evidence" value="ECO:0007669"/>
    <property type="project" value="TreeGrafter"/>
</dbReference>
<keyword evidence="12 13" id="KW-0539">Nucleus</keyword>
<dbReference type="GO" id="GO:0042149">
    <property type="term" value="P:cellular response to glucose starvation"/>
    <property type="evidence" value="ECO:0007669"/>
    <property type="project" value="TreeGrafter"/>
</dbReference>
<evidence type="ECO:0000313" key="16">
    <source>
        <dbReference type="Proteomes" id="UP000268350"/>
    </source>
</evidence>
<evidence type="ECO:0000256" key="2">
    <source>
        <dbReference type="ARBA" id="ARBA00006301"/>
    </source>
</evidence>
<keyword evidence="6 13" id="KW-0489">Methyltransferase</keyword>
<dbReference type="SUPFAM" id="SSF53335">
    <property type="entry name" value="S-adenosyl-L-methionine-dependent methyltransferases"/>
    <property type="match status" value="1"/>
</dbReference>
<evidence type="ECO:0000256" key="6">
    <source>
        <dbReference type="ARBA" id="ARBA00022603"/>
    </source>
</evidence>